<dbReference type="Proteomes" id="UP000692816">
    <property type="component" value="Unassembled WGS sequence"/>
</dbReference>
<name>A0ABS3MKZ6_9BRAD</name>
<evidence type="ECO:0000313" key="2">
    <source>
        <dbReference type="EMBL" id="MBO1432154.1"/>
    </source>
</evidence>
<comment type="caution">
    <text evidence="2">The sequence shown here is derived from an EMBL/GenBank/DDBJ whole genome shotgun (WGS) entry which is preliminary data.</text>
</comment>
<dbReference type="EMBL" id="JAGEPA010000001">
    <property type="protein sequence ID" value="MBO1432154.1"/>
    <property type="molecule type" value="Genomic_DNA"/>
</dbReference>
<reference evidence="2" key="1">
    <citation type="journal article" date="2021" name="Int. J. Syst. Evol. Microbiol.">
        <title>Bradyrhizobium septentrionale sp. nov. (sv. septentrionale) and Bradyrhizobium quebecense sp. nov. (sv. septentrionale) associated with legumes native to Canada possess rearranged symbiosis genes and numerous insertion sequences.</title>
        <authorList>
            <person name="Bromfield E.S.P."/>
            <person name="Cloutier S."/>
        </authorList>
    </citation>
    <scope>NUCLEOTIDE SEQUENCE</scope>
    <source>
        <strain evidence="2">12S5</strain>
    </source>
</reference>
<sequence>MPDDDSLLASLRYLFADIIGDEDEGPPVLPDACPDHLGPAVTEAIDLLIAYQSTSYAQLYIDRLKRFVGRRGVDDALLAEIARLMAERMAYEDAIRIAQLKLGEVNAAGGLAARSADDVKKLRLDELVDALPAMVADPVLAVLDQFGWRRRRVSIRFSANTRFSIRRLRIEAGLKRWRLFSGRYAKERIWVERWLHMIDRSLTKQPGAASAIVQTATMIQGYGDPYRQGIADWHVIIDGLVKPTFDGVLALPDLAAAITEARAAIMPDPRQTSLKRKVAEIRARVPVTS</sequence>
<dbReference type="InterPro" id="IPR046667">
    <property type="entry name" value="DUF6537"/>
</dbReference>
<gene>
    <name evidence="2" type="ORF">J4P68_22225</name>
</gene>
<keyword evidence="3" id="KW-1185">Reference proteome</keyword>
<organism evidence="2 3">
    <name type="scientific">Bradyrhizobium quebecense</name>
    <dbReference type="NCBI Taxonomy" id="2748629"/>
    <lineage>
        <taxon>Bacteria</taxon>
        <taxon>Pseudomonadati</taxon>
        <taxon>Pseudomonadota</taxon>
        <taxon>Alphaproteobacteria</taxon>
        <taxon>Hyphomicrobiales</taxon>
        <taxon>Nitrobacteraceae</taxon>
        <taxon>Bradyrhizobium</taxon>
    </lineage>
</organism>
<protein>
    <recommendedName>
        <fullName evidence="1">DUF6537 domain-containing protein</fullName>
    </recommendedName>
</protein>
<evidence type="ECO:0000259" key="1">
    <source>
        <dbReference type="Pfam" id="PF20169"/>
    </source>
</evidence>
<feature type="domain" description="DUF6537" evidence="1">
    <location>
        <begin position="39"/>
        <end position="238"/>
    </location>
</feature>
<proteinExistence type="predicted"/>
<accession>A0ABS3MKZ6</accession>
<evidence type="ECO:0000313" key="3">
    <source>
        <dbReference type="Proteomes" id="UP000692816"/>
    </source>
</evidence>
<dbReference type="Pfam" id="PF20169">
    <property type="entry name" value="DUF6537"/>
    <property type="match status" value="1"/>
</dbReference>